<dbReference type="Pfam" id="PF00367">
    <property type="entry name" value="PTS_EIIB"/>
    <property type="match status" value="1"/>
</dbReference>
<evidence type="ECO:0000256" key="6">
    <source>
        <dbReference type="ARBA" id="ARBA00022683"/>
    </source>
</evidence>
<dbReference type="PROSITE" id="PS51103">
    <property type="entry name" value="PTS_EIIC_TYPE_1"/>
    <property type="match status" value="1"/>
</dbReference>
<evidence type="ECO:0000256" key="9">
    <source>
        <dbReference type="ARBA" id="ARBA00022989"/>
    </source>
</evidence>
<dbReference type="InterPro" id="IPR003352">
    <property type="entry name" value="PTS_EIIC"/>
</dbReference>
<dbReference type="SUPFAM" id="SSF51261">
    <property type="entry name" value="Duplicated hybrid motif"/>
    <property type="match status" value="1"/>
</dbReference>
<dbReference type="PANTHER" id="PTHR30175:SF1">
    <property type="entry name" value="PTS SYSTEM ARBUTIN-, CELLOBIOSE-, AND SALICIN-SPECIFIC EIIBC COMPONENT-RELATED"/>
    <property type="match status" value="1"/>
</dbReference>
<feature type="transmembrane region" description="Helical" evidence="12">
    <location>
        <begin position="516"/>
        <end position="535"/>
    </location>
</feature>
<dbReference type="InterPro" id="IPR050558">
    <property type="entry name" value="PTS_Sugar-Specific_Components"/>
</dbReference>
<feature type="transmembrane region" description="Helical" evidence="12">
    <location>
        <begin position="574"/>
        <end position="600"/>
    </location>
</feature>
<accession>A0ABW1S0P5</accession>
<evidence type="ECO:0000256" key="7">
    <source>
        <dbReference type="ARBA" id="ARBA00022692"/>
    </source>
</evidence>
<dbReference type="Gene3D" id="2.70.70.10">
    <property type="entry name" value="Glucose Permease (Domain IIA)"/>
    <property type="match status" value="1"/>
</dbReference>
<dbReference type="PROSITE" id="PS00371">
    <property type="entry name" value="PTS_EIIA_TYPE_1_HIS"/>
    <property type="match status" value="1"/>
</dbReference>
<feature type="domain" description="PTS EIIA type-1" evidence="13">
    <location>
        <begin position="22"/>
        <end position="127"/>
    </location>
</feature>
<evidence type="ECO:0000256" key="10">
    <source>
        <dbReference type="ARBA" id="ARBA00023136"/>
    </source>
</evidence>
<feature type="transmembrane region" description="Helical" evidence="12">
    <location>
        <begin position="358"/>
        <end position="378"/>
    </location>
</feature>
<dbReference type="CDD" id="cd00212">
    <property type="entry name" value="PTS_IIB_glc"/>
    <property type="match status" value="1"/>
</dbReference>
<evidence type="ECO:0000259" key="15">
    <source>
        <dbReference type="PROSITE" id="PS51103"/>
    </source>
</evidence>
<proteinExistence type="predicted"/>
<keyword evidence="6" id="KW-0598">Phosphotransferase system</keyword>
<protein>
    <submittedName>
        <fullName evidence="16">Glucose PTS transporter subunit IIA</fullName>
    </submittedName>
</protein>
<feature type="transmembrane region" description="Helical" evidence="12">
    <location>
        <begin position="328"/>
        <end position="351"/>
    </location>
</feature>
<dbReference type="Pfam" id="PF00358">
    <property type="entry name" value="PTS_EIIA_1"/>
    <property type="match status" value="1"/>
</dbReference>
<dbReference type="Gene3D" id="3.30.1360.60">
    <property type="entry name" value="Glucose permease domain IIB"/>
    <property type="match status" value="1"/>
</dbReference>
<dbReference type="PROSITE" id="PS51098">
    <property type="entry name" value="PTS_EIIB_TYPE_1"/>
    <property type="match status" value="1"/>
</dbReference>
<comment type="caution">
    <text evidence="16">The sequence shown here is derived from an EMBL/GenBank/DDBJ whole genome shotgun (WGS) entry which is preliminary data.</text>
</comment>
<dbReference type="InterPro" id="IPR018113">
    <property type="entry name" value="PTrfase_EIIB_Cys"/>
</dbReference>
<dbReference type="InterPro" id="IPR036878">
    <property type="entry name" value="Glu_permease_IIB"/>
</dbReference>
<keyword evidence="9 12" id="KW-1133">Transmembrane helix</keyword>
<feature type="domain" description="PTS EIIC type-1" evidence="15">
    <location>
        <begin position="289"/>
        <end position="656"/>
    </location>
</feature>
<dbReference type="Pfam" id="PF02378">
    <property type="entry name" value="PTS_EIIC"/>
    <property type="match status" value="1"/>
</dbReference>
<organism evidence="16 17">
    <name type="scientific">Lactiplantibacillus daowaiensis</name>
    <dbReference type="NCBI Taxonomy" id="2559918"/>
    <lineage>
        <taxon>Bacteria</taxon>
        <taxon>Bacillati</taxon>
        <taxon>Bacillota</taxon>
        <taxon>Bacilli</taxon>
        <taxon>Lactobacillales</taxon>
        <taxon>Lactobacillaceae</taxon>
        <taxon>Lactiplantibacillus</taxon>
    </lineage>
</organism>
<keyword evidence="8" id="KW-0418">Kinase</keyword>
<evidence type="ECO:0000256" key="5">
    <source>
        <dbReference type="ARBA" id="ARBA00022679"/>
    </source>
</evidence>
<evidence type="ECO:0000256" key="12">
    <source>
        <dbReference type="SAM" id="Phobius"/>
    </source>
</evidence>
<dbReference type="EMBL" id="JBHSSC010000036">
    <property type="protein sequence ID" value="MFC6181287.1"/>
    <property type="molecule type" value="Genomic_DNA"/>
</dbReference>
<evidence type="ECO:0000256" key="1">
    <source>
        <dbReference type="ARBA" id="ARBA00004651"/>
    </source>
</evidence>
<dbReference type="NCBIfam" id="TIGR00830">
    <property type="entry name" value="PTBA"/>
    <property type="match status" value="1"/>
</dbReference>
<evidence type="ECO:0000256" key="2">
    <source>
        <dbReference type="ARBA" id="ARBA00022448"/>
    </source>
</evidence>
<dbReference type="Proteomes" id="UP001596282">
    <property type="component" value="Unassembled WGS sequence"/>
</dbReference>
<dbReference type="SUPFAM" id="SSF55604">
    <property type="entry name" value="Glucose permease domain IIB"/>
    <property type="match status" value="1"/>
</dbReference>
<keyword evidence="3" id="KW-1003">Cell membrane</keyword>
<keyword evidence="2" id="KW-0813">Transport</keyword>
<evidence type="ECO:0000313" key="16">
    <source>
        <dbReference type="EMBL" id="MFC6181287.1"/>
    </source>
</evidence>
<feature type="transmembrane region" description="Helical" evidence="12">
    <location>
        <begin position="620"/>
        <end position="641"/>
    </location>
</feature>
<comment type="subcellular location">
    <subcellularLocation>
        <location evidence="1">Cell membrane</location>
        <topology evidence="1">Multi-pass membrane protein</topology>
    </subcellularLocation>
</comment>
<evidence type="ECO:0000313" key="17">
    <source>
        <dbReference type="Proteomes" id="UP001596282"/>
    </source>
</evidence>
<feature type="domain" description="PTS EIIB type-1" evidence="14">
    <location>
        <begin position="172"/>
        <end position="254"/>
    </location>
</feature>
<dbReference type="InterPro" id="IPR001127">
    <property type="entry name" value="PTS_EIIA_1_perm"/>
</dbReference>
<keyword evidence="5" id="KW-0808">Transferase</keyword>
<keyword evidence="7 12" id="KW-0812">Transmembrane</keyword>
<sequence length="664" mass="69910">MKRVQLVSPITGQLIPLNTVKDPVFSQGMMGQGFGIEPDQDQVVAPVTGKITMVAATLHAIGFTTADGLEVLVHLGIDTVELKDNPPFKLNIKVGDEVRAGDAIGTMDLAAIQTAGKQTTVILAVTNSNDKVSQLAPKLGAVKAGAVGAEVDLKAAEEKKPVATAATGDKYDQLATQIIENIGGADNVKSVIHCITRVRFYLKDEAKANDDTIRNLKGVIDVAKAGGQYQVVIGPAVTDVYDAVVKQLGPGFGDDDASMVAMEKEANKAAWKKMTPWQKVKHSFSALIGVITGSMIPVIGLLAASGILKGVLALLTSFKIVSATAPTYVIINAMGDSVFYFLPIFVGFTAAKKLGSDPIIMGIVGGVLTYPAIVNIATTGKVTSHLLGMAINADFFGLPVHVASYTYSIFPMIAGAWLAAKLEPWLKRVIPTVLRMIFVPLLEVVLISGVILLFLGPIITALSGALALGIVKIYELSPAISGLIIGGFYQVLVIFGLHWAIIPIVANDIATTGHSYLNAIVSATMVAQGGAVLAIAMKSKVASIKELAWPATISAFSGVTEPAMYGINLKYGRAFVTASIGGAVGGFLTGLMHVNMWGFAGSLIGFTSFVNPKGLDFSFWGFWIASLVDIIVSFTLTYMFGFSDADVKNVKTAPKKKHLGEQAA</sequence>
<keyword evidence="4" id="KW-0762">Sugar transport</keyword>
<keyword evidence="17" id="KW-1185">Reference proteome</keyword>
<evidence type="ECO:0000256" key="8">
    <source>
        <dbReference type="ARBA" id="ARBA00022777"/>
    </source>
</evidence>
<evidence type="ECO:0000256" key="4">
    <source>
        <dbReference type="ARBA" id="ARBA00022597"/>
    </source>
</evidence>
<evidence type="ECO:0000259" key="13">
    <source>
        <dbReference type="PROSITE" id="PS51093"/>
    </source>
</evidence>
<gene>
    <name evidence="16" type="ORF">ACFP5Y_08650</name>
</gene>
<dbReference type="PROSITE" id="PS51093">
    <property type="entry name" value="PTS_EIIA_TYPE_1"/>
    <property type="match status" value="1"/>
</dbReference>
<keyword evidence="10 12" id="KW-0472">Membrane</keyword>
<dbReference type="PROSITE" id="PS01035">
    <property type="entry name" value="PTS_EIIB_TYPE_1_CYS"/>
    <property type="match status" value="1"/>
</dbReference>
<feature type="transmembrane region" description="Helical" evidence="12">
    <location>
        <begin position="284"/>
        <end position="308"/>
    </location>
</feature>
<feature type="transmembrane region" description="Helical" evidence="12">
    <location>
        <begin position="441"/>
        <end position="474"/>
    </location>
</feature>
<feature type="active site" description="Phosphocysteine intermediate; for EIIB activity" evidence="11">
    <location>
        <position position="194"/>
    </location>
</feature>
<evidence type="ECO:0000259" key="14">
    <source>
        <dbReference type="PROSITE" id="PS51098"/>
    </source>
</evidence>
<dbReference type="PANTHER" id="PTHR30175">
    <property type="entry name" value="PHOSPHOTRANSFERASE SYSTEM TRANSPORT PROTEIN"/>
    <property type="match status" value="1"/>
</dbReference>
<dbReference type="InterPro" id="IPR001996">
    <property type="entry name" value="PTS_IIB_1"/>
</dbReference>
<feature type="transmembrane region" description="Helical" evidence="12">
    <location>
        <begin position="480"/>
        <end position="504"/>
    </location>
</feature>
<name>A0ABW1S0P5_9LACO</name>
<feature type="transmembrane region" description="Helical" evidence="12">
    <location>
        <begin position="398"/>
        <end position="420"/>
    </location>
</feature>
<reference evidence="17" key="1">
    <citation type="journal article" date="2019" name="Int. J. Syst. Evol. Microbiol.">
        <title>The Global Catalogue of Microorganisms (GCM) 10K type strain sequencing project: providing services to taxonomists for standard genome sequencing and annotation.</title>
        <authorList>
            <consortium name="The Broad Institute Genomics Platform"/>
            <consortium name="The Broad Institute Genome Sequencing Center for Infectious Disease"/>
            <person name="Wu L."/>
            <person name="Ma J."/>
        </authorList>
    </citation>
    <scope>NUCLEOTIDE SEQUENCE [LARGE SCALE GENOMIC DNA]</scope>
    <source>
        <strain evidence="17">CCM 8933</strain>
    </source>
</reference>
<dbReference type="InterPro" id="IPR013013">
    <property type="entry name" value="PTS_EIIC_1"/>
</dbReference>
<dbReference type="InterPro" id="IPR011055">
    <property type="entry name" value="Dup_hybrid_motif"/>
</dbReference>
<dbReference type="RefSeq" id="WP_137629109.1">
    <property type="nucleotide sequence ID" value="NZ_BJDJ01000017.1"/>
</dbReference>
<evidence type="ECO:0000256" key="3">
    <source>
        <dbReference type="ARBA" id="ARBA00022475"/>
    </source>
</evidence>
<evidence type="ECO:0000256" key="11">
    <source>
        <dbReference type="PROSITE-ProRule" id="PRU00421"/>
    </source>
</evidence>
<feature type="transmembrane region" description="Helical" evidence="12">
    <location>
        <begin position="547"/>
        <end position="567"/>
    </location>
</feature>